<dbReference type="PANTHER" id="PTHR48207:SF3">
    <property type="entry name" value="SUCCINATE--HYDROXYMETHYLGLUTARATE COA-TRANSFERASE"/>
    <property type="match status" value="1"/>
</dbReference>
<dbReference type="EMBL" id="JMIW01000001">
    <property type="protein sequence ID" value="KEO92051.1"/>
    <property type="molecule type" value="Genomic_DNA"/>
</dbReference>
<dbReference type="AlphaFoldDB" id="A0A074MB60"/>
<sequence>MGKPLDTNLGAGALAGLRVVEMGQLLAGPFCGQLLGDMGADVIKLEPPGKGDPMRVWGQGEEKVQWEVIARNKRSVTCNLRVPEGQDIARQLIAKADILVENFKPGTLEKWGLAPEELHKLNPGLIIARMSGYGQTGPYSTRAGFGGIGEAMGGWRYIVGEPDRAPARMGISIGDTLCATYGTMGVLAALHHREKTGEGQVIDTALYEAVLQVMEGLVPEYDYNGFIRERSGSILPGIAPSNVYSCSDGPFMIGANNDAIFARLCEAMERPELASDERYATHLARGENQTQLDDLINEWTATLTVEELDNLMIKHSIPAGRVYTAKDMLEDPHFQDREAIIEVETEGHGKLKMQNAFPRFSKTQSGVRRTAPVTPGQHNLEVMRELLGWDAEDIEEKAERGLM</sequence>
<comment type="caution">
    <text evidence="2">The sequence shown here is derived from an EMBL/GenBank/DDBJ whole genome shotgun (WGS) entry which is preliminary data.</text>
</comment>
<proteinExistence type="predicted"/>
<dbReference type="InterPro" id="IPR003673">
    <property type="entry name" value="CoA-Trfase_fam_III"/>
</dbReference>
<dbReference type="PANTHER" id="PTHR48207">
    <property type="entry name" value="SUCCINATE--HYDROXYMETHYLGLUTARATE COA-TRANSFERASE"/>
    <property type="match status" value="1"/>
</dbReference>
<dbReference type="InterPro" id="IPR050483">
    <property type="entry name" value="CoA-transferase_III_domain"/>
</dbReference>
<keyword evidence="1 2" id="KW-0808">Transferase</keyword>
<dbReference type="STRING" id="1044.EH31_05105"/>
<organism evidence="2 3">
    <name type="scientific">Erythrobacter longus</name>
    <dbReference type="NCBI Taxonomy" id="1044"/>
    <lineage>
        <taxon>Bacteria</taxon>
        <taxon>Pseudomonadati</taxon>
        <taxon>Pseudomonadota</taxon>
        <taxon>Alphaproteobacteria</taxon>
        <taxon>Sphingomonadales</taxon>
        <taxon>Erythrobacteraceae</taxon>
        <taxon>Erythrobacter/Porphyrobacter group</taxon>
        <taxon>Erythrobacter</taxon>
    </lineage>
</organism>
<evidence type="ECO:0000313" key="2">
    <source>
        <dbReference type="EMBL" id="KEO92051.1"/>
    </source>
</evidence>
<dbReference type="InterPro" id="IPR023606">
    <property type="entry name" value="CoA-Trfase_III_dom_1_sf"/>
</dbReference>
<protein>
    <submittedName>
        <fullName evidence="2">CoA-transferase</fullName>
    </submittedName>
</protein>
<accession>A0A074MB60</accession>
<dbReference type="GO" id="GO:0008410">
    <property type="term" value="F:CoA-transferase activity"/>
    <property type="evidence" value="ECO:0007669"/>
    <property type="project" value="TreeGrafter"/>
</dbReference>
<keyword evidence="3" id="KW-1185">Reference proteome</keyword>
<dbReference type="Pfam" id="PF02515">
    <property type="entry name" value="CoA_transf_3"/>
    <property type="match status" value="1"/>
</dbReference>
<dbReference type="OrthoDB" id="5720311at2"/>
<evidence type="ECO:0000313" key="3">
    <source>
        <dbReference type="Proteomes" id="UP000027647"/>
    </source>
</evidence>
<dbReference type="InterPro" id="IPR044855">
    <property type="entry name" value="CoA-Trfase_III_dom3_sf"/>
</dbReference>
<dbReference type="RefSeq" id="WP_034958427.1">
    <property type="nucleotide sequence ID" value="NZ_JMIW01000001.1"/>
</dbReference>
<dbReference type="Gene3D" id="3.30.1540.10">
    <property type="entry name" value="formyl-coa transferase, domain 3"/>
    <property type="match status" value="1"/>
</dbReference>
<dbReference type="SUPFAM" id="SSF89796">
    <property type="entry name" value="CoA-transferase family III (CaiB/BaiF)"/>
    <property type="match status" value="1"/>
</dbReference>
<dbReference type="Gene3D" id="3.40.50.10540">
    <property type="entry name" value="Crotonobetainyl-coa:carnitine coa-transferase, domain 1"/>
    <property type="match status" value="1"/>
</dbReference>
<name>A0A074MB60_ERYLO</name>
<reference evidence="2 3" key="1">
    <citation type="submission" date="2014-04" db="EMBL/GenBank/DDBJ databases">
        <title>A comprehensive comparison of genomes of Erythrobacter spp. strains.</title>
        <authorList>
            <person name="Zheng Q."/>
        </authorList>
    </citation>
    <scope>NUCLEOTIDE SEQUENCE [LARGE SCALE GENOMIC DNA]</scope>
    <source>
        <strain evidence="2 3">DSM 6997</strain>
    </source>
</reference>
<dbReference type="eggNOG" id="COG1804">
    <property type="taxonomic scope" value="Bacteria"/>
</dbReference>
<dbReference type="Proteomes" id="UP000027647">
    <property type="component" value="Unassembled WGS sequence"/>
</dbReference>
<gene>
    <name evidence="2" type="ORF">EH31_05105</name>
</gene>
<evidence type="ECO:0000256" key="1">
    <source>
        <dbReference type="ARBA" id="ARBA00022679"/>
    </source>
</evidence>